<organism evidence="2">
    <name type="scientific">metagenome</name>
    <dbReference type="NCBI Taxonomy" id="256318"/>
    <lineage>
        <taxon>unclassified sequences</taxon>
        <taxon>metagenomes</taxon>
    </lineage>
</organism>
<dbReference type="SUPFAM" id="SSF53335">
    <property type="entry name" value="S-adenosyl-L-methionine-dependent methyltransferases"/>
    <property type="match status" value="1"/>
</dbReference>
<feature type="domain" description="Methyltransferase type 11" evidence="1">
    <location>
        <begin position="84"/>
        <end position="129"/>
    </location>
</feature>
<evidence type="ECO:0000259" key="1">
    <source>
        <dbReference type="Pfam" id="PF08241"/>
    </source>
</evidence>
<protein>
    <recommendedName>
        <fullName evidence="1">Methyltransferase type 11 domain-containing protein</fullName>
    </recommendedName>
</protein>
<reference evidence="2" key="1">
    <citation type="submission" date="2018-07" db="EMBL/GenBank/DDBJ databases">
        <authorList>
            <person name="Quirk P.G."/>
            <person name="Krulwich T.A."/>
        </authorList>
    </citation>
    <scope>NUCLEOTIDE SEQUENCE</scope>
</reference>
<dbReference type="EMBL" id="UIDG01000630">
    <property type="protein sequence ID" value="SUS08584.1"/>
    <property type="molecule type" value="Genomic_DNA"/>
</dbReference>
<dbReference type="InterPro" id="IPR029063">
    <property type="entry name" value="SAM-dependent_MTases_sf"/>
</dbReference>
<evidence type="ECO:0000313" key="2">
    <source>
        <dbReference type="EMBL" id="SUS08571.1"/>
    </source>
</evidence>
<sequence>MWTDAIDLRDFYASALGGVARRMIARRVRQMWPDVAGLSVLGLGYATPFLGPFCGEADSVLAVMPAAQGVIPWPADGASQTALVDENSLPFADRSIDRALLVHALECSEHVRPMMREIWRVLSDSGRMIAVVPNLHGLWAQSERTPFGHGRPYSTHQLSRGLRHVMFTPLQASAALFVPPSRSRLLLSSAGFWEEVGERWFKTFAGVVVFEATKQIYGGQPAFEGAVRQPYVAVALR</sequence>
<evidence type="ECO:0000313" key="3">
    <source>
        <dbReference type="EMBL" id="SUS08584.1"/>
    </source>
</evidence>
<proteinExistence type="predicted"/>
<name>A0A380TLG3_9ZZZZ</name>
<dbReference type="Gene3D" id="3.40.50.150">
    <property type="entry name" value="Vaccinia Virus protein VP39"/>
    <property type="match status" value="1"/>
</dbReference>
<dbReference type="Pfam" id="PF08241">
    <property type="entry name" value="Methyltransf_11"/>
    <property type="match status" value="1"/>
</dbReference>
<dbReference type="GO" id="GO:0008757">
    <property type="term" value="F:S-adenosylmethionine-dependent methyltransferase activity"/>
    <property type="evidence" value="ECO:0007669"/>
    <property type="project" value="InterPro"/>
</dbReference>
<gene>
    <name evidence="2" type="ORF">DF3PB_750010</name>
    <name evidence="3" type="ORF">DF3PB_760010</name>
</gene>
<accession>A0A380TLG3</accession>
<dbReference type="AlphaFoldDB" id="A0A380TLG3"/>
<dbReference type="InterPro" id="IPR013216">
    <property type="entry name" value="Methyltransf_11"/>
</dbReference>
<dbReference type="EMBL" id="UIDG01000629">
    <property type="protein sequence ID" value="SUS08571.1"/>
    <property type="molecule type" value="Genomic_DNA"/>
</dbReference>